<organism evidence="4 6">
    <name type="scientific">Rubrobacter radiotolerans</name>
    <name type="common">Arthrobacter radiotolerans</name>
    <dbReference type="NCBI Taxonomy" id="42256"/>
    <lineage>
        <taxon>Bacteria</taxon>
        <taxon>Bacillati</taxon>
        <taxon>Actinomycetota</taxon>
        <taxon>Rubrobacteria</taxon>
        <taxon>Rubrobacterales</taxon>
        <taxon>Rubrobacteraceae</taxon>
        <taxon>Rubrobacter</taxon>
    </lineage>
</organism>
<proteinExistence type="predicted"/>
<accession>A0A023X6V8</accession>
<feature type="domain" description="PepSY" evidence="3">
    <location>
        <begin position="92"/>
        <end position="148"/>
    </location>
</feature>
<evidence type="ECO:0000313" key="4">
    <source>
        <dbReference type="EMBL" id="AHY48177.1"/>
    </source>
</evidence>
<evidence type="ECO:0000256" key="1">
    <source>
        <dbReference type="SAM" id="MobiDB-lite"/>
    </source>
</evidence>
<dbReference type="EMBL" id="JAWXXX010000002">
    <property type="protein sequence ID" value="MDX5895436.1"/>
    <property type="molecule type" value="Genomic_DNA"/>
</dbReference>
<feature type="region of interest" description="Disordered" evidence="1">
    <location>
        <begin position="26"/>
        <end position="86"/>
    </location>
</feature>
<name>A0A023X6V8_RUBRA</name>
<dbReference type="OrthoDB" id="4336385at2"/>
<feature type="signal peptide" evidence="2">
    <location>
        <begin position="1"/>
        <end position="25"/>
    </location>
</feature>
<evidence type="ECO:0000313" key="6">
    <source>
        <dbReference type="Proteomes" id="UP000025229"/>
    </source>
</evidence>
<dbReference type="eggNOG" id="COG3212">
    <property type="taxonomic scope" value="Bacteria"/>
</dbReference>
<dbReference type="RefSeq" id="WP_051590023.1">
    <property type="nucleotide sequence ID" value="NZ_CP007515.1"/>
</dbReference>
<keyword evidence="4" id="KW-0614">Plasmid</keyword>
<dbReference type="HOGENOM" id="CLU_101015_1_0_11"/>
<evidence type="ECO:0000256" key="2">
    <source>
        <dbReference type="SAM" id="SignalP"/>
    </source>
</evidence>
<protein>
    <submittedName>
        <fullName evidence="5">PepSY domain-containing protein</fullName>
    </submittedName>
    <submittedName>
        <fullName evidence="4">Peptidase propeptide and YPEB domain</fullName>
    </submittedName>
</protein>
<sequence length="181" mass="18797">MDVKKLIAGALAATALTVGGGAAVAAGQAPETTADQIEKEEQEPSYKGSVQAPADKENEKSEAAEGRETPESEAAEKEQEAREAQQLKSLAKIDQKTAEQAALQANPGTVKDAELGNENGYVVWEVEVAGNDGTIHEVKVDAGNGQILHQETGEDEGSERGEASEADEGAEVNEPADTAAK</sequence>
<feature type="chain" id="PRO_5001527513" evidence="2">
    <location>
        <begin position="26"/>
        <end position="181"/>
    </location>
</feature>
<dbReference type="AlphaFoldDB" id="A0A023X6V8"/>
<dbReference type="InterPro" id="IPR025711">
    <property type="entry name" value="PepSY"/>
</dbReference>
<dbReference type="Gene3D" id="3.10.450.40">
    <property type="match status" value="1"/>
</dbReference>
<reference evidence="4 6" key="1">
    <citation type="submission" date="2014-03" db="EMBL/GenBank/DDBJ databases">
        <title>Complete genome sequence of the Radio-Resistant Rubrobacter radiotolerans RSPS-4.</title>
        <authorList>
            <person name="Egas C.C."/>
            <person name="Barroso C.C."/>
            <person name="Froufe H.J.C."/>
            <person name="Pacheco J.J."/>
            <person name="Albuquerque L.L."/>
            <person name="da Costa M.M.S."/>
        </authorList>
    </citation>
    <scope>NUCLEOTIDE SEQUENCE [LARGE SCALE GENOMIC DNA]</scope>
    <source>
        <strain evidence="4 6">RSPS-4</strain>
        <plasmid evidence="4 6">1</plasmid>
    </source>
</reference>
<dbReference type="KEGG" id="rrd:RradSPS_2894"/>
<feature type="compositionally biased region" description="Basic and acidic residues" evidence="1">
    <location>
        <begin position="54"/>
        <end position="86"/>
    </location>
</feature>
<reference evidence="5" key="2">
    <citation type="submission" date="2023-11" db="EMBL/GenBank/DDBJ databases">
        <title>MicrobeMod: A computational toolkit for identifying prokaryotic methylation and restriction-modification with nanopore sequencing.</title>
        <authorList>
            <person name="Crits-Christoph A."/>
            <person name="Kang S.C."/>
            <person name="Lee H."/>
            <person name="Ostrov N."/>
        </authorList>
    </citation>
    <scope>NUCLEOTIDE SEQUENCE</scope>
    <source>
        <strain evidence="5">ATCC 51242</strain>
    </source>
</reference>
<dbReference type="Proteomes" id="UP001281130">
    <property type="component" value="Unassembled WGS sequence"/>
</dbReference>
<gene>
    <name evidence="4" type="ORF">RradSPS_2894</name>
    <name evidence="5" type="ORF">SIL72_15520</name>
</gene>
<evidence type="ECO:0000259" key="3">
    <source>
        <dbReference type="Pfam" id="PF03413"/>
    </source>
</evidence>
<dbReference type="EMBL" id="CP007515">
    <property type="protein sequence ID" value="AHY48177.1"/>
    <property type="molecule type" value="Genomic_DNA"/>
</dbReference>
<evidence type="ECO:0000313" key="5">
    <source>
        <dbReference type="EMBL" id="MDX5895436.1"/>
    </source>
</evidence>
<dbReference type="Proteomes" id="UP000025229">
    <property type="component" value="Plasmid 1"/>
</dbReference>
<keyword evidence="6" id="KW-1185">Reference proteome</keyword>
<feature type="region of interest" description="Disordered" evidence="1">
    <location>
        <begin position="140"/>
        <end position="181"/>
    </location>
</feature>
<keyword evidence="2" id="KW-0732">Signal</keyword>
<dbReference type="Pfam" id="PF03413">
    <property type="entry name" value="PepSY"/>
    <property type="match status" value="1"/>
</dbReference>
<geneLocation type="plasmid" evidence="4">
    <name>1</name>
</geneLocation>